<evidence type="ECO:0000313" key="2">
    <source>
        <dbReference type="EMBL" id="MPC31420.1"/>
    </source>
</evidence>
<evidence type="ECO:0000313" key="3">
    <source>
        <dbReference type="Proteomes" id="UP000324222"/>
    </source>
</evidence>
<proteinExistence type="predicted"/>
<comment type="caution">
    <text evidence="2">The sequence shown here is derived from an EMBL/GenBank/DDBJ whole genome shotgun (WGS) entry which is preliminary data.</text>
</comment>
<feature type="region of interest" description="Disordered" evidence="1">
    <location>
        <begin position="1"/>
        <end position="29"/>
    </location>
</feature>
<protein>
    <submittedName>
        <fullName evidence="2">Uncharacterized protein</fullName>
    </submittedName>
</protein>
<evidence type="ECO:0000256" key="1">
    <source>
        <dbReference type="SAM" id="MobiDB-lite"/>
    </source>
</evidence>
<dbReference type="EMBL" id="VSRR010002431">
    <property type="protein sequence ID" value="MPC31420.1"/>
    <property type="molecule type" value="Genomic_DNA"/>
</dbReference>
<organism evidence="2 3">
    <name type="scientific">Portunus trituberculatus</name>
    <name type="common">Swimming crab</name>
    <name type="synonym">Neptunus trituberculatus</name>
    <dbReference type="NCBI Taxonomy" id="210409"/>
    <lineage>
        <taxon>Eukaryota</taxon>
        <taxon>Metazoa</taxon>
        <taxon>Ecdysozoa</taxon>
        <taxon>Arthropoda</taxon>
        <taxon>Crustacea</taxon>
        <taxon>Multicrustacea</taxon>
        <taxon>Malacostraca</taxon>
        <taxon>Eumalacostraca</taxon>
        <taxon>Eucarida</taxon>
        <taxon>Decapoda</taxon>
        <taxon>Pleocyemata</taxon>
        <taxon>Brachyura</taxon>
        <taxon>Eubrachyura</taxon>
        <taxon>Portunoidea</taxon>
        <taxon>Portunidae</taxon>
        <taxon>Portuninae</taxon>
        <taxon>Portunus</taxon>
    </lineage>
</organism>
<dbReference type="AlphaFoldDB" id="A0A5B7EB13"/>
<dbReference type="Proteomes" id="UP000324222">
    <property type="component" value="Unassembled WGS sequence"/>
</dbReference>
<sequence>MGNKLHESTGTSTPAAKQASLPRHCQGAQQRHLHGTNVFPDRFITHVLAPILNLSLNTCRPHFIGGGGRGRQHPVPTRDI</sequence>
<reference evidence="2 3" key="1">
    <citation type="submission" date="2019-05" db="EMBL/GenBank/DDBJ databases">
        <title>Another draft genome of Portunus trituberculatus and its Hox gene families provides insights of decapod evolution.</title>
        <authorList>
            <person name="Jeong J.-H."/>
            <person name="Song I."/>
            <person name="Kim S."/>
            <person name="Choi T."/>
            <person name="Kim D."/>
            <person name="Ryu S."/>
            <person name="Kim W."/>
        </authorList>
    </citation>
    <scope>NUCLEOTIDE SEQUENCE [LARGE SCALE GENOMIC DNA]</scope>
    <source>
        <tissue evidence="2">Muscle</tissue>
    </source>
</reference>
<accession>A0A5B7EB13</accession>
<keyword evidence="3" id="KW-1185">Reference proteome</keyword>
<gene>
    <name evidence="2" type="ORF">E2C01_024709</name>
</gene>
<name>A0A5B7EB13_PORTR</name>